<sequence>MTTVTISALNDAIVVAAQSALTTAPWRSDLAVATADWGIGVLPIFLVGLWLRGGPEGRQTAITATLAAAVALAIAGTISFLFYVPRPFAVGLSPNLLAHVADSSLPSDHAAIMIAVAAALLFAGRRALGIAIAVAALAVGAARVALGVHFPSDIVAGLIVGGTAAAAFQLKPCNDFASFTRRLAEALYAALGIEVLATRLHLQKQQETIR</sequence>
<evidence type="ECO:0000256" key="1">
    <source>
        <dbReference type="SAM" id="Phobius"/>
    </source>
</evidence>
<dbReference type="SMART" id="SM00014">
    <property type="entry name" value="acidPPc"/>
    <property type="match status" value="1"/>
</dbReference>
<protein>
    <submittedName>
        <fullName evidence="3">Phosphatase PAP2 family protein</fullName>
    </submittedName>
</protein>
<comment type="caution">
    <text evidence="3">The sequence shown here is derived from an EMBL/GenBank/DDBJ whole genome shotgun (WGS) entry which is preliminary data.</text>
</comment>
<feature type="domain" description="Phosphatidic acid phosphatase type 2/haloperoxidase" evidence="2">
    <location>
        <begin position="61"/>
        <end position="169"/>
    </location>
</feature>
<gene>
    <name evidence="3" type="ORF">ENH89_22430</name>
</gene>
<feature type="transmembrane region" description="Helical" evidence="1">
    <location>
        <begin position="63"/>
        <end position="84"/>
    </location>
</feature>
<dbReference type="PANTHER" id="PTHR14969">
    <property type="entry name" value="SPHINGOSINE-1-PHOSPHATE PHOSPHOHYDROLASE"/>
    <property type="match status" value="1"/>
</dbReference>
<evidence type="ECO:0000313" key="4">
    <source>
        <dbReference type="Proteomes" id="UP000885680"/>
    </source>
</evidence>
<dbReference type="PANTHER" id="PTHR14969:SF13">
    <property type="entry name" value="AT30094P"/>
    <property type="match status" value="1"/>
</dbReference>
<dbReference type="Pfam" id="PF01569">
    <property type="entry name" value="PAP2"/>
    <property type="match status" value="1"/>
</dbReference>
<dbReference type="InterPro" id="IPR036938">
    <property type="entry name" value="PAP2/HPO_sf"/>
</dbReference>
<accession>A0A9C9NJJ1</accession>
<evidence type="ECO:0000259" key="2">
    <source>
        <dbReference type="SMART" id="SM00014"/>
    </source>
</evidence>
<dbReference type="Proteomes" id="UP000885680">
    <property type="component" value="Unassembled WGS sequence"/>
</dbReference>
<proteinExistence type="predicted"/>
<evidence type="ECO:0000313" key="3">
    <source>
        <dbReference type="EMBL" id="HEU03021.1"/>
    </source>
</evidence>
<dbReference type="Gene3D" id="1.20.144.10">
    <property type="entry name" value="Phosphatidic acid phosphatase type 2/haloperoxidase"/>
    <property type="match status" value="1"/>
</dbReference>
<keyword evidence="1" id="KW-0812">Transmembrane</keyword>
<keyword evidence="1" id="KW-0472">Membrane</keyword>
<feature type="transmembrane region" description="Helical" evidence="1">
    <location>
        <begin position="154"/>
        <end position="173"/>
    </location>
</feature>
<dbReference type="AlphaFoldDB" id="A0A9C9NJJ1"/>
<organism evidence="3 4">
    <name type="scientific">Aurantimonas coralicida</name>
    <dbReference type="NCBI Taxonomy" id="182270"/>
    <lineage>
        <taxon>Bacteria</taxon>
        <taxon>Pseudomonadati</taxon>
        <taxon>Pseudomonadota</taxon>
        <taxon>Alphaproteobacteria</taxon>
        <taxon>Hyphomicrobiales</taxon>
        <taxon>Aurantimonadaceae</taxon>
        <taxon>Aurantimonas</taxon>
    </lineage>
</organism>
<feature type="transmembrane region" description="Helical" evidence="1">
    <location>
        <begin position="104"/>
        <end position="123"/>
    </location>
</feature>
<dbReference type="InterPro" id="IPR000326">
    <property type="entry name" value="PAP2/HPO"/>
</dbReference>
<dbReference type="SUPFAM" id="SSF48317">
    <property type="entry name" value="Acid phosphatase/Vanadium-dependent haloperoxidase"/>
    <property type="match status" value="1"/>
</dbReference>
<feature type="transmembrane region" description="Helical" evidence="1">
    <location>
        <begin position="30"/>
        <end position="51"/>
    </location>
</feature>
<reference evidence="3" key="1">
    <citation type="journal article" date="2020" name="mSystems">
        <title>Genome- and Community-Level Interaction Insights into Carbon Utilization and Element Cycling Functions of Hydrothermarchaeota in Hydrothermal Sediment.</title>
        <authorList>
            <person name="Zhou Z."/>
            <person name="Liu Y."/>
            <person name="Xu W."/>
            <person name="Pan J."/>
            <person name="Luo Z.H."/>
            <person name="Li M."/>
        </authorList>
    </citation>
    <scope>NUCLEOTIDE SEQUENCE</scope>
    <source>
        <strain evidence="3">HyVt-347</strain>
    </source>
</reference>
<dbReference type="EMBL" id="DRGN01000317">
    <property type="protein sequence ID" value="HEU03021.1"/>
    <property type="molecule type" value="Genomic_DNA"/>
</dbReference>
<name>A0A9C9NJJ1_9HYPH</name>
<keyword evidence="1" id="KW-1133">Transmembrane helix</keyword>